<dbReference type="EMBL" id="CP133647">
    <property type="protein sequence ID" value="WNH04197.1"/>
    <property type="molecule type" value="Genomic_DNA"/>
</dbReference>
<keyword evidence="1" id="KW-1277">Toxin-antitoxin system</keyword>
<dbReference type="Gene3D" id="3.30.2310.20">
    <property type="entry name" value="RelE-like"/>
    <property type="match status" value="1"/>
</dbReference>
<dbReference type="InterPro" id="IPR035093">
    <property type="entry name" value="RelE/ParE_toxin_dom_sf"/>
</dbReference>
<dbReference type="RefSeq" id="WP_223281599.1">
    <property type="nucleotide sequence ID" value="NZ_CAWPOC010000219.1"/>
</dbReference>
<protein>
    <submittedName>
        <fullName evidence="2">Type II toxin-antitoxin system RelE/ParE family toxin</fullName>
    </submittedName>
</protein>
<proteinExistence type="predicted"/>
<organism evidence="2 3">
    <name type="scientific">Xenorhabdus griffiniae</name>
    <dbReference type="NCBI Taxonomy" id="351672"/>
    <lineage>
        <taxon>Bacteria</taxon>
        <taxon>Pseudomonadati</taxon>
        <taxon>Pseudomonadota</taxon>
        <taxon>Gammaproteobacteria</taxon>
        <taxon>Enterobacterales</taxon>
        <taxon>Morganellaceae</taxon>
        <taxon>Xenorhabdus</taxon>
    </lineage>
</organism>
<keyword evidence="3" id="KW-1185">Reference proteome</keyword>
<dbReference type="Pfam" id="PF05016">
    <property type="entry name" value="ParE_toxin"/>
    <property type="match status" value="1"/>
</dbReference>
<gene>
    <name evidence="2" type="ORF">QL112_015760</name>
</gene>
<dbReference type="Proteomes" id="UP001300348">
    <property type="component" value="Chromosome"/>
</dbReference>
<reference evidence="2 3" key="1">
    <citation type="journal article" date="2023" name="Access Microbiol">
        <title>The genome of a steinernematid-associated Pseudomonas piscis bacterium encodes the biosynthesis of insect toxins.</title>
        <authorList>
            <person name="Awori R.M."/>
            <person name="Hendre P."/>
            <person name="Amugune N.O."/>
        </authorList>
    </citation>
    <scope>NUCLEOTIDE SEQUENCE [LARGE SCALE GENOMIC DNA]</scope>
    <source>
        <strain evidence="2 3">97</strain>
    </source>
</reference>
<evidence type="ECO:0000313" key="3">
    <source>
        <dbReference type="Proteomes" id="UP001300348"/>
    </source>
</evidence>
<dbReference type="InterPro" id="IPR007712">
    <property type="entry name" value="RelE/ParE_toxin"/>
</dbReference>
<sequence length="101" mass="11831">MDYVLTDAAEDDLRAIIRYTRQQWGDKQVHRYITELEQGIVRLAVGKGSFKDMSEIFPALRMARCEHHYVFCLPRKNAPALIVAIFHERMNLLTRLADRLI</sequence>
<evidence type="ECO:0000256" key="1">
    <source>
        <dbReference type="ARBA" id="ARBA00022649"/>
    </source>
</evidence>
<name>A0ABY9XNM0_9GAMM</name>
<accession>A0ABY9XNM0</accession>
<evidence type="ECO:0000313" key="2">
    <source>
        <dbReference type="EMBL" id="WNH04197.1"/>
    </source>
</evidence>
<dbReference type="GeneID" id="88857043"/>